<organism evidence="2 3">
    <name type="scientific">Cronartium quercuum f. sp. fusiforme G11</name>
    <dbReference type="NCBI Taxonomy" id="708437"/>
    <lineage>
        <taxon>Eukaryota</taxon>
        <taxon>Fungi</taxon>
        <taxon>Dikarya</taxon>
        <taxon>Basidiomycota</taxon>
        <taxon>Pucciniomycotina</taxon>
        <taxon>Pucciniomycetes</taxon>
        <taxon>Pucciniales</taxon>
        <taxon>Coleosporiaceae</taxon>
        <taxon>Cronartium</taxon>
    </lineage>
</organism>
<evidence type="ECO:0000313" key="2">
    <source>
        <dbReference type="EMBL" id="KAG0151838.1"/>
    </source>
</evidence>
<keyword evidence="1" id="KW-0812">Transmembrane</keyword>
<accession>A0A9P6TII8</accession>
<comment type="caution">
    <text evidence="2">The sequence shown here is derived from an EMBL/GenBank/DDBJ whole genome shotgun (WGS) entry which is preliminary data.</text>
</comment>
<proteinExistence type="predicted"/>
<dbReference type="Proteomes" id="UP000886653">
    <property type="component" value="Unassembled WGS sequence"/>
</dbReference>
<reference evidence="2" key="1">
    <citation type="submission" date="2013-11" db="EMBL/GenBank/DDBJ databases">
        <title>Genome sequence of the fusiform rust pathogen reveals effectors for host alternation and coevolution with pine.</title>
        <authorList>
            <consortium name="DOE Joint Genome Institute"/>
            <person name="Smith K."/>
            <person name="Pendleton A."/>
            <person name="Kubisiak T."/>
            <person name="Anderson C."/>
            <person name="Salamov A."/>
            <person name="Aerts A."/>
            <person name="Riley R."/>
            <person name="Clum A."/>
            <person name="Lindquist E."/>
            <person name="Ence D."/>
            <person name="Campbell M."/>
            <person name="Kronenberg Z."/>
            <person name="Feau N."/>
            <person name="Dhillon B."/>
            <person name="Hamelin R."/>
            <person name="Burleigh J."/>
            <person name="Smith J."/>
            <person name="Yandell M."/>
            <person name="Nelson C."/>
            <person name="Grigoriev I."/>
            <person name="Davis J."/>
        </authorList>
    </citation>
    <scope>NUCLEOTIDE SEQUENCE</scope>
    <source>
        <strain evidence="2">G11</strain>
    </source>
</reference>
<gene>
    <name evidence="2" type="ORF">CROQUDRAFT_86500</name>
</gene>
<evidence type="ECO:0000256" key="1">
    <source>
        <dbReference type="SAM" id="Phobius"/>
    </source>
</evidence>
<feature type="transmembrane region" description="Helical" evidence="1">
    <location>
        <begin position="34"/>
        <end position="52"/>
    </location>
</feature>
<keyword evidence="1" id="KW-1133">Transmembrane helix</keyword>
<keyword evidence="3" id="KW-1185">Reference proteome</keyword>
<keyword evidence="1" id="KW-0472">Membrane</keyword>
<dbReference type="EMBL" id="MU167211">
    <property type="protein sequence ID" value="KAG0151838.1"/>
    <property type="molecule type" value="Genomic_DNA"/>
</dbReference>
<evidence type="ECO:0000313" key="3">
    <source>
        <dbReference type="Proteomes" id="UP000886653"/>
    </source>
</evidence>
<sequence length="55" mass="6074">MACKMHVNLSHFTWRPQDLFDDFQNELVAAFNEFVGTVVFLLAGLGGIQAAAMSN</sequence>
<dbReference type="AlphaFoldDB" id="A0A9P6TII8"/>
<protein>
    <submittedName>
        <fullName evidence="2">Uncharacterized protein</fullName>
    </submittedName>
</protein>
<name>A0A9P6TII8_9BASI</name>